<evidence type="ECO:0000313" key="2">
    <source>
        <dbReference type="EMBL" id="ALB61086.1"/>
    </source>
</evidence>
<reference evidence="5" key="2">
    <citation type="submission" date="2015-09" db="EMBL/GenBank/DDBJ databases">
        <title>Cronobacter genome sequencing and assembly.</title>
        <authorList>
            <person name="Descombes P."/>
            <person name="Baert L."/>
            <person name="Ngom-Bru C."/>
            <person name="Barretto C."/>
        </authorList>
    </citation>
    <scope>NUCLEOTIDE SEQUENCE [LARGE SCALE GENOMIC DNA]</scope>
    <source>
        <strain evidence="5">LMG 26250</strain>
    </source>
</reference>
<keyword evidence="1" id="KW-0732">Signal</keyword>
<keyword evidence="5" id="KW-1185">Reference proteome</keyword>
<evidence type="ECO:0000313" key="4">
    <source>
        <dbReference type="Proteomes" id="UP000009340"/>
    </source>
</evidence>
<dbReference type="eggNOG" id="ENOG5032V0Y">
    <property type="taxonomic scope" value="Bacteria"/>
</dbReference>
<proteinExistence type="predicted"/>
<dbReference type="RefSeq" id="WP_007674801.1">
    <property type="nucleotide sequence ID" value="NZ_CAKW01000090.1"/>
</dbReference>
<protein>
    <submittedName>
        <fullName evidence="3">Uncharacterized protein</fullName>
    </submittedName>
</protein>
<feature type="signal peptide" evidence="1">
    <location>
        <begin position="1"/>
        <end position="20"/>
    </location>
</feature>
<dbReference type="EMBL" id="CAKW01000090">
    <property type="protein sequence ID" value="CCJ73118.1"/>
    <property type="molecule type" value="Genomic_DNA"/>
</dbReference>
<name>K8A124_9ENTR</name>
<feature type="chain" id="PRO_5009968123" evidence="1">
    <location>
        <begin position="21"/>
        <end position="225"/>
    </location>
</feature>
<evidence type="ECO:0000313" key="5">
    <source>
        <dbReference type="Proteomes" id="UP000067320"/>
    </source>
</evidence>
<evidence type="ECO:0000256" key="1">
    <source>
        <dbReference type="SAM" id="SignalP"/>
    </source>
</evidence>
<reference evidence="2 5" key="3">
    <citation type="journal article" date="2016" name="Genome Announc.">
        <title>Fully Closed Genome Sequences of Five Type Strains of the Genus Cronobacter and One Cronobacter sakazakii Strain.</title>
        <authorList>
            <person name="Moine D."/>
            <person name="Kassam M."/>
            <person name="Baert L."/>
            <person name="Tang Y."/>
            <person name="Barretto C."/>
            <person name="Ngom Bru C."/>
            <person name="Klijn A."/>
            <person name="Descombes P."/>
        </authorList>
    </citation>
    <scope>NUCLEOTIDE SEQUENCE [LARGE SCALE GENOMIC DNA]</scope>
    <source>
        <strain evidence="2 5">LMG 26250</strain>
    </source>
</reference>
<accession>K8A124</accession>
<dbReference type="Proteomes" id="UP000009340">
    <property type="component" value="Unassembled WGS sequence"/>
</dbReference>
<dbReference type="AlphaFoldDB" id="K8A124"/>
<reference evidence="3" key="1">
    <citation type="submission" date="2012-07" db="EMBL/GenBank/DDBJ databases">
        <authorList>
            <person name="Cummings C."/>
        </authorList>
    </citation>
    <scope>NUCLEOTIDE SEQUENCE</scope>
    <source>
        <strain evidence="3">1330</strain>
    </source>
</reference>
<dbReference type="Proteomes" id="UP000067320">
    <property type="component" value="Chromosome"/>
</dbReference>
<evidence type="ECO:0000313" key="3">
    <source>
        <dbReference type="EMBL" id="CCJ73118.1"/>
    </source>
</evidence>
<dbReference type="KEGG" id="ccon:AFK62_00440"/>
<organism evidence="3 4">
    <name type="scientific">Cronobacter condimenti 1330</name>
    <dbReference type="NCBI Taxonomy" id="1073999"/>
    <lineage>
        <taxon>Bacteria</taxon>
        <taxon>Pseudomonadati</taxon>
        <taxon>Pseudomonadota</taxon>
        <taxon>Gammaproteobacteria</taxon>
        <taxon>Enterobacterales</taxon>
        <taxon>Enterobacteriaceae</taxon>
        <taxon>Cronobacter</taxon>
    </lineage>
</organism>
<gene>
    <name evidence="2" type="ORF">AFK62_00440</name>
    <name evidence="3" type="ORF">BN137_2489</name>
</gene>
<sequence length="225" mass="25093">MYKLVSTALLLVSFSSQVNAQEIKQGILQAYWLPVWNDDGTQSTPHLKYRYIASVNGEKADKVINIESNDSELTLQNISHYFDKVPPNFVEFKEGHIERAGTISVAKMKGSTECSHHYYEAELVAFTPLKDKTFNIDKLEKSAGCESYPYAVTYTLKEQAKDTHFKASPEDSAKDTGAIPMDSPLIKVKTVNAQWIQAAVYDESKPGLIGTPGGYVKMSYLQPVN</sequence>
<dbReference type="EMBL" id="CP012264">
    <property type="protein sequence ID" value="ALB61086.1"/>
    <property type="molecule type" value="Genomic_DNA"/>
</dbReference>
<dbReference type="PATRIC" id="fig|1073999.7.peg.92"/>
<dbReference type="OrthoDB" id="6627459at2"/>